<comment type="caution">
    <text evidence="1">The sequence shown here is derived from an EMBL/GenBank/DDBJ whole genome shotgun (WGS) entry which is preliminary data.</text>
</comment>
<accession>A0A4Y2T840</accession>
<dbReference type="AlphaFoldDB" id="A0A4Y2T840"/>
<organism evidence="1 2">
    <name type="scientific">Araneus ventricosus</name>
    <name type="common">Orbweaver spider</name>
    <name type="synonym">Epeira ventricosa</name>
    <dbReference type="NCBI Taxonomy" id="182803"/>
    <lineage>
        <taxon>Eukaryota</taxon>
        <taxon>Metazoa</taxon>
        <taxon>Ecdysozoa</taxon>
        <taxon>Arthropoda</taxon>
        <taxon>Chelicerata</taxon>
        <taxon>Arachnida</taxon>
        <taxon>Araneae</taxon>
        <taxon>Araneomorphae</taxon>
        <taxon>Entelegynae</taxon>
        <taxon>Araneoidea</taxon>
        <taxon>Araneidae</taxon>
        <taxon>Araneus</taxon>
    </lineage>
</organism>
<evidence type="ECO:0000313" key="1">
    <source>
        <dbReference type="EMBL" id="GBN96747.1"/>
    </source>
</evidence>
<proteinExistence type="predicted"/>
<evidence type="ECO:0000313" key="2">
    <source>
        <dbReference type="Proteomes" id="UP000499080"/>
    </source>
</evidence>
<dbReference type="EMBL" id="BGPR01026755">
    <property type="protein sequence ID" value="GBN96747.1"/>
    <property type="molecule type" value="Genomic_DNA"/>
</dbReference>
<gene>
    <name evidence="1" type="ORF">AVEN_12199_1</name>
</gene>
<evidence type="ECO:0008006" key="3">
    <source>
        <dbReference type="Google" id="ProtNLM"/>
    </source>
</evidence>
<dbReference type="OrthoDB" id="416987at2759"/>
<keyword evidence="2" id="KW-1185">Reference proteome</keyword>
<reference evidence="1 2" key="1">
    <citation type="journal article" date="2019" name="Sci. Rep.">
        <title>Orb-weaving spider Araneus ventricosus genome elucidates the spidroin gene catalogue.</title>
        <authorList>
            <person name="Kono N."/>
            <person name="Nakamura H."/>
            <person name="Ohtoshi R."/>
            <person name="Moran D.A.P."/>
            <person name="Shinohara A."/>
            <person name="Yoshida Y."/>
            <person name="Fujiwara M."/>
            <person name="Mori M."/>
            <person name="Tomita M."/>
            <person name="Arakawa K."/>
        </authorList>
    </citation>
    <scope>NUCLEOTIDE SEQUENCE [LARGE SCALE GENOMIC DNA]</scope>
</reference>
<protein>
    <recommendedName>
        <fullName evidence="3">Peptidase aspartic putative domain-containing protein</fullName>
    </recommendedName>
</protein>
<name>A0A4Y2T840_ARAVE</name>
<sequence>MTGFGLKDETSYKNGSKLNKVKMCIAASLLRISATVEKLCVFCNGKHESTKCFKAQRMSYSEKIKILKDKGDNLGTIDVLMGADVAGRLFTGKRRVLSSGLEALESYLEWTIMGKTNLPSEKEDTAMMVISMFVREDFPIFRRLFPILLV</sequence>
<dbReference type="Proteomes" id="UP000499080">
    <property type="component" value="Unassembled WGS sequence"/>
</dbReference>